<dbReference type="Proteomes" id="UP000635565">
    <property type="component" value="Unassembled WGS sequence"/>
</dbReference>
<feature type="region of interest" description="Disordered" evidence="1">
    <location>
        <begin position="40"/>
        <end position="65"/>
    </location>
</feature>
<sequence>MSFFDENTLEGQSALPYQPYEQYGPYVDAVPATEYNTLYQQNPPQALPPPARTAPSEKMPGRSPRMPKAEALALIRKWKRGLVAGSLVAFGVLSGLVVTNAVSANTKQQTPASNSNNTNITTPSDNGGFFNNNNNQGQGGYGFGNDNSTQQPAISGSHAS</sequence>
<keyword evidence="2" id="KW-0812">Transmembrane</keyword>
<name>A0ABQ3VI93_9CHLR</name>
<proteinExistence type="predicted"/>
<keyword evidence="4" id="KW-1185">Reference proteome</keyword>
<evidence type="ECO:0000256" key="1">
    <source>
        <dbReference type="SAM" id="MobiDB-lite"/>
    </source>
</evidence>
<keyword evidence="2" id="KW-1133">Transmembrane helix</keyword>
<evidence type="ECO:0000313" key="3">
    <source>
        <dbReference type="EMBL" id="GHO85543.1"/>
    </source>
</evidence>
<reference evidence="3 4" key="1">
    <citation type="journal article" date="2021" name="Int. J. Syst. Evol. Microbiol.">
        <title>Reticulibacter mediterranei gen. nov., sp. nov., within the new family Reticulibacteraceae fam. nov., and Ktedonospora formicarum gen. nov., sp. nov., Ktedonobacter robiniae sp. nov., Dictyobacter formicarum sp. nov. and Dictyobacter arantiisoli sp. nov., belonging to the class Ktedonobacteria.</title>
        <authorList>
            <person name="Yabe S."/>
            <person name="Zheng Y."/>
            <person name="Wang C.M."/>
            <person name="Sakai Y."/>
            <person name="Abe K."/>
            <person name="Yokota A."/>
            <person name="Donadio S."/>
            <person name="Cavaletti L."/>
            <person name="Monciardini P."/>
        </authorList>
    </citation>
    <scope>NUCLEOTIDE SEQUENCE [LARGE SCALE GENOMIC DNA]</scope>
    <source>
        <strain evidence="3 4">SOSP1-9</strain>
    </source>
</reference>
<gene>
    <name evidence="3" type="ORF">KSZ_35490</name>
</gene>
<feature type="compositionally biased region" description="Low complexity" evidence="1">
    <location>
        <begin position="113"/>
        <end position="136"/>
    </location>
</feature>
<comment type="caution">
    <text evidence="3">The sequence shown here is derived from an EMBL/GenBank/DDBJ whole genome shotgun (WGS) entry which is preliminary data.</text>
</comment>
<protein>
    <recommendedName>
        <fullName evidence="5">Transmembrane protein</fullName>
    </recommendedName>
</protein>
<accession>A0ABQ3VI93</accession>
<evidence type="ECO:0000313" key="4">
    <source>
        <dbReference type="Proteomes" id="UP000635565"/>
    </source>
</evidence>
<evidence type="ECO:0008006" key="5">
    <source>
        <dbReference type="Google" id="ProtNLM"/>
    </source>
</evidence>
<keyword evidence="2" id="KW-0472">Membrane</keyword>
<organism evidence="3 4">
    <name type="scientific">Dictyobacter formicarum</name>
    <dbReference type="NCBI Taxonomy" id="2778368"/>
    <lineage>
        <taxon>Bacteria</taxon>
        <taxon>Bacillati</taxon>
        <taxon>Chloroflexota</taxon>
        <taxon>Ktedonobacteria</taxon>
        <taxon>Ktedonobacterales</taxon>
        <taxon>Dictyobacteraceae</taxon>
        <taxon>Dictyobacter</taxon>
    </lineage>
</organism>
<feature type="compositionally biased region" description="Polar residues" evidence="1">
    <location>
        <begin position="146"/>
        <end position="160"/>
    </location>
</feature>
<feature type="transmembrane region" description="Helical" evidence="2">
    <location>
        <begin position="82"/>
        <end position="102"/>
    </location>
</feature>
<dbReference type="RefSeq" id="WP_201363189.1">
    <property type="nucleotide sequence ID" value="NZ_BNJJ01000009.1"/>
</dbReference>
<feature type="region of interest" description="Disordered" evidence="1">
    <location>
        <begin position="107"/>
        <end position="160"/>
    </location>
</feature>
<evidence type="ECO:0000256" key="2">
    <source>
        <dbReference type="SAM" id="Phobius"/>
    </source>
</evidence>
<dbReference type="EMBL" id="BNJJ01000009">
    <property type="protein sequence ID" value="GHO85543.1"/>
    <property type="molecule type" value="Genomic_DNA"/>
</dbReference>